<evidence type="ECO:0000313" key="1">
    <source>
        <dbReference type="EMBL" id="KAI5314710.1"/>
    </source>
</evidence>
<reference evidence="1 2" key="1">
    <citation type="journal article" date="2022" name="G3 (Bethesda)">
        <title>Whole-genome sequence and methylome profiling of the almond [Prunus dulcis (Mill.) D.A. Webb] cultivar 'Nonpareil'.</title>
        <authorList>
            <person name="D'Amico-Willman K.M."/>
            <person name="Ouma W.Z."/>
            <person name="Meulia T."/>
            <person name="Sideli G.M."/>
            <person name="Gradziel T.M."/>
            <person name="Fresnedo-Ramirez J."/>
        </authorList>
    </citation>
    <scope>NUCLEOTIDE SEQUENCE [LARGE SCALE GENOMIC DNA]</scope>
    <source>
        <strain evidence="1">Clone GOH B32 T37-40</strain>
    </source>
</reference>
<comment type="caution">
    <text evidence="1">The sequence shown here is derived from an EMBL/GenBank/DDBJ whole genome shotgun (WGS) entry which is preliminary data.</text>
</comment>
<name>A0AAD4YMN5_PRUDU</name>
<evidence type="ECO:0000313" key="2">
    <source>
        <dbReference type="Proteomes" id="UP001054821"/>
    </source>
</evidence>
<organism evidence="1 2">
    <name type="scientific">Prunus dulcis</name>
    <name type="common">Almond</name>
    <name type="synonym">Amygdalus dulcis</name>
    <dbReference type="NCBI Taxonomy" id="3755"/>
    <lineage>
        <taxon>Eukaryota</taxon>
        <taxon>Viridiplantae</taxon>
        <taxon>Streptophyta</taxon>
        <taxon>Embryophyta</taxon>
        <taxon>Tracheophyta</taxon>
        <taxon>Spermatophyta</taxon>
        <taxon>Magnoliopsida</taxon>
        <taxon>eudicotyledons</taxon>
        <taxon>Gunneridae</taxon>
        <taxon>Pentapetalae</taxon>
        <taxon>rosids</taxon>
        <taxon>fabids</taxon>
        <taxon>Rosales</taxon>
        <taxon>Rosaceae</taxon>
        <taxon>Amygdaloideae</taxon>
        <taxon>Amygdaleae</taxon>
        <taxon>Prunus</taxon>
    </lineage>
</organism>
<keyword evidence="2" id="KW-1185">Reference proteome</keyword>
<dbReference type="AlphaFoldDB" id="A0AAD4YMN5"/>
<dbReference type="EMBL" id="JAJFAZ020000008">
    <property type="protein sequence ID" value="KAI5314710.1"/>
    <property type="molecule type" value="Genomic_DNA"/>
</dbReference>
<sequence>MRAEKGAQSGQYHATAEPILRCDTVGVGRGSQKQNLEGRDEGLKVDNIKLQRSLSRDVTQPKLAGVSRRGYQRLNKLHKSSGLNLL</sequence>
<gene>
    <name evidence="1" type="ORF">L3X38_043886</name>
</gene>
<proteinExistence type="predicted"/>
<protein>
    <submittedName>
        <fullName evidence="1">Uncharacterized protein</fullName>
    </submittedName>
</protein>
<accession>A0AAD4YMN5</accession>
<dbReference type="Proteomes" id="UP001054821">
    <property type="component" value="Chromosome 8"/>
</dbReference>